<gene>
    <name evidence="2" type="ORF">L195_g062021</name>
</gene>
<name>A0A2K3KD76_TRIPR</name>
<accession>A0A2K3KD76</accession>
<proteinExistence type="predicted"/>
<dbReference type="AlphaFoldDB" id="A0A2K3KD76"/>
<feature type="compositionally biased region" description="Polar residues" evidence="1">
    <location>
        <begin position="22"/>
        <end position="38"/>
    </location>
</feature>
<dbReference type="EMBL" id="ASHM01163396">
    <property type="protein sequence ID" value="PNX64244.1"/>
    <property type="molecule type" value="Genomic_DNA"/>
</dbReference>
<feature type="non-terminal residue" evidence="2">
    <location>
        <position position="38"/>
    </location>
</feature>
<sequence length="38" mass="4649">MLEEWNVAQKYRSTHEVEAQTRNDNTMQWNSPRQGWVK</sequence>
<dbReference type="Proteomes" id="UP000236291">
    <property type="component" value="Unassembled WGS sequence"/>
</dbReference>
<evidence type="ECO:0000313" key="3">
    <source>
        <dbReference type="Proteomes" id="UP000236291"/>
    </source>
</evidence>
<comment type="caution">
    <text evidence="2">The sequence shown here is derived from an EMBL/GenBank/DDBJ whole genome shotgun (WGS) entry which is preliminary data.</text>
</comment>
<feature type="region of interest" description="Disordered" evidence="1">
    <location>
        <begin position="12"/>
        <end position="38"/>
    </location>
</feature>
<reference evidence="2 3" key="1">
    <citation type="journal article" date="2014" name="Am. J. Bot.">
        <title>Genome assembly and annotation for red clover (Trifolium pratense; Fabaceae).</title>
        <authorList>
            <person name="Istvanek J."/>
            <person name="Jaros M."/>
            <person name="Krenek A."/>
            <person name="Repkova J."/>
        </authorList>
    </citation>
    <scope>NUCLEOTIDE SEQUENCE [LARGE SCALE GENOMIC DNA]</scope>
    <source>
        <strain evidence="3">cv. Tatra</strain>
        <tissue evidence="2">Young leaves</tissue>
    </source>
</reference>
<evidence type="ECO:0000313" key="2">
    <source>
        <dbReference type="EMBL" id="PNX64244.1"/>
    </source>
</evidence>
<reference evidence="2 3" key="2">
    <citation type="journal article" date="2017" name="Front. Plant Sci.">
        <title>Gene Classification and Mining of Molecular Markers Useful in Red Clover (Trifolium pratense) Breeding.</title>
        <authorList>
            <person name="Istvanek J."/>
            <person name="Dluhosova J."/>
            <person name="Dluhos P."/>
            <person name="Patkova L."/>
            <person name="Nedelnik J."/>
            <person name="Repkova J."/>
        </authorList>
    </citation>
    <scope>NUCLEOTIDE SEQUENCE [LARGE SCALE GENOMIC DNA]</scope>
    <source>
        <strain evidence="3">cv. Tatra</strain>
        <tissue evidence="2">Young leaves</tissue>
    </source>
</reference>
<evidence type="ECO:0000256" key="1">
    <source>
        <dbReference type="SAM" id="MobiDB-lite"/>
    </source>
</evidence>
<protein>
    <submittedName>
        <fullName evidence="2">Uncharacterized protein</fullName>
    </submittedName>
</protein>
<organism evidence="2 3">
    <name type="scientific">Trifolium pratense</name>
    <name type="common">Red clover</name>
    <dbReference type="NCBI Taxonomy" id="57577"/>
    <lineage>
        <taxon>Eukaryota</taxon>
        <taxon>Viridiplantae</taxon>
        <taxon>Streptophyta</taxon>
        <taxon>Embryophyta</taxon>
        <taxon>Tracheophyta</taxon>
        <taxon>Spermatophyta</taxon>
        <taxon>Magnoliopsida</taxon>
        <taxon>eudicotyledons</taxon>
        <taxon>Gunneridae</taxon>
        <taxon>Pentapetalae</taxon>
        <taxon>rosids</taxon>
        <taxon>fabids</taxon>
        <taxon>Fabales</taxon>
        <taxon>Fabaceae</taxon>
        <taxon>Papilionoideae</taxon>
        <taxon>50 kb inversion clade</taxon>
        <taxon>NPAAA clade</taxon>
        <taxon>Hologalegina</taxon>
        <taxon>IRL clade</taxon>
        <taxon>Trifolieae</taxon>
        <taxon>Trifolium</taxon>
    </lineage>
</organism>